<dbReference type="InterPro" id="IPR010183">
    <property type="entry name" value="Phage_lambda_Bet"/>
</dbReference>
<accession>A0A6J7VQR7</accession>
<proteinExistence type="predicted"/>
<sequence>MSAQLTTHTTDYTKEQVDLIKRTICKDGTDDELALFVQQCRRTGLDPFSRQIHAVKRWDSENRVMVMAIQTGIDGFRLVAQRSSEYEGQEGPFWCGEDGVWKDIWTAADPPAAAKVGVYRKGFRAPVWGVARWGSYAQTKKDGSTTRFWTKMPDLMLAKCAEALALRKAFPQELSGVLTTEEAEYTDPGTDQPMGGQTPGQHLKEVQGEVAKRETAKRVATGKGRLDGLREAYGRAAQATSVDQAAATLKAATGCGPADTKDMAKLADAQIAKGIADLDSLAGIQSADPVTATEGAKS</sequence>
<dbReference type="InterPro" id="IPR018330">
    <property type="entry name" value="RecT_fam"/>
</dbReference>
<dbReference type="GO" id="GO:0003677">
    <property type="term" value="F:DNA binding"/>
    <property type="evidence" value="ECO:0007669"/>
    <property type="project" value="InterPro"/>
</dbReference>
<dbReference type="GO" id="GO:0006310">
    <property type="term" value="P:DNA recombination"/>
    <property type="evidence" value="ECO:0007669"/>
    <property type="project" value="InterPro"/>
</dbReference>
<name>A0A6J7VQR7_9CAUD</name>
<reference evidence="1" key="1">
    <citation type="submission" date="2020-05" db="EMBL/GenBank/DDBJ databases">
        <authorList>
            <person name="Chiriac C."/>
            <person name="Salcher M."/>
            <person name="Ghai R."/>
            <person name="Kavagutti S V."/>
        </authorList>
    </citation>
    <scope>NUCLEOTIDE SEQUENCE</scope>
</reference>
<organism evidence="1">
    <name type="scientific">uncultured Caudovirales phage</name>
    <dbReference type="NCBI Taxonomy" id="2100421"/>
    <lineage>
        <taxon>Viruses</taxon>
        <taxon>Duplodnaviria</taxon>
        <taxon>Heunggongvirae</taxon>
        <taxon>Uroviricota</taxon>
        <taxon>Caudoviricetes</taxon>
        <taxon>Peduoviridae</taxon>
        <taxon>Maltschvirus</taxon>
        <taxon>Maltschvirus maltsch</taxon>
    </lineage>
</organism>
<evidence type="ECO:0000313" key="1">
    <source>
        <dbReference type="EMBL" id="CAB5079718.1"/>
    </source>
</evidence>
<gene>
    <name evidence="1" type="ORF">UFOVP141_38</name>
</gene>
<dbReference type="NCBIfam" id="TIGR01913">
    <property type="entry name" value="bet_lambda"/>
    <property type="match status" value="1"/>
</dbReference>
<dbReference type="EMBL" id="LR798190">
    <property type="protein sequence ID" value="CAB5079718.1"/>
    <property type="molecule type" value="Genomic_DNA"/>
</dbReference>
<dbReference type="Pfam" id="PF03837">
    <property type="entry name" value="RecT"/>
    <property type="match status" value="1"/>
</dbReference>
<protein>
    <submittedName>
        <fullName evidence="1">Bet_lambda, phage recombination protein Bet</fullName>
    </submittedName>
</protein>